<evidence type="ECO:0000256" key="7">
    <source>
        <dbReference type="SAM" id="MobiDB-lite"/>
    </source>
</evidence>
<proteinExistence type="inferred from homology"/>
<comment type="similarity">
    <text evidence="6">Belongs to the velvet family. VelB subfamily.</text>
</comment>
<name>A0A2U3DZG2_PURLI</name>
<feature type="compositionally biased region" description="Polar residues" evidence="7">
    <location>
        <begin position="27"/>
        <end position="37"/>
    </location>
</feature>
<evidence type="ECO:0000313" key="10">
    <source>
        <dbReference type="Proteomes" id="UP000245956"/>
    </source>
</evidence>
<keyword evidence="2" id="KW-0749">Sporulation</keyword>
<feature type="compositionally biased region" description="Low complexity" evidence="7">
    <location>
        <begin position="141"/>
        <end position="165"/>
    </location>
</feature>
<dbReference type="PROSITE" id="PS51821">
    <property type="entry name" value="VELVET"/>
    <property type="match status" value="1"/>
</dbReference>
<feature type="compositionally biased region" description="Low complexity" evidence="7">
    <location>
        <begin position="88"/>
        <end position="115"/>
    </location>
</feature>
<evidence type="ECO:0000256" key="1">
    <source>
        <dbReference type="ARBA" id="ARBA00004123"/>
    </source>
</evidence>
<comment type="subcellular location">
    <subcellularLocation>
        <location evidence="1">Nucleus</location>
    </subcellularLocation>
</comment>
<comment type="caution">
    <text evidence="9">The sequence shown here is derived from an EMBL/GenBank/DDBJ whole genome shotgun (WGS) entry which is preliminary data.</text>
</comment>
<dbReference type="InterPro" id="IPR022024">
    <property type="entry name" value="DUF3602"/>
</dbReference>
<dbReference type="GO" id="GO:0005634">
    <property type="term" value="C:nucleus"/>
    <property type="evidence" value="ECO:0007669"/>
    <property type="project" value="UniProtKB-SubCell"/>
</dbReference>
<organism evidence="9 10">
    <name type="scientific">Purpureocillium lilacinum</name>
    <name type="common">Paecilomyces lilacinus</name>
    <dbReference type="NCBI Taxonomy" id="33203"/>
    <lineage>
        <taxon>Eukaryota</taxon>
        <taxon>Fungi</taxon>
        <taxon>Dikarya</taxon>
        <taxon>Ascomycota</taxon>
        <taxon>Pezizomycotina</taxon>
        <taxon>Sordariomycetes</taxon>
        <taxon>Hypocreomycetidae</taxon>
        <taxon>Hypocreales</taxon>
        <taxon>Ophiocordycipitaceae</taxon>
        <taxon>Purpureocillium</taxon>
    </lineage>
</organism>
<evidence type="ECO:0000256" key="3">
    <source>
        <dbReference type="ARBA" id="ARBA00023015"/>
    </source>
</evidence>
<dbReference type="InterPro" id="IPR038491">
    <property type="entry name" value="Velvet_dom_sf"/>
</dbReference>
<dbReference type="PANTHER" id="PTHR33572">
    <property type="entry name" value="SPORE DEVELOPMENT REGULATOR VOSA"/>
    <property type="match status" value="1"/>
</dbReference>
<feature type="compositionally biased region" description="Basic and acidic residues" evidence="7">
    <location>
        <begin position="596"/>
        <end position="614"/>
    </location>
</feature>
<feature type="compositionally biased region" description="Pro residues" evidence="7">
    <location>
        <begin position="203"/>
        <end position="216"/>
    </location>
</feature>
<dbReference type="InterPro" id="IPR021740">
    <property type="entry name" value="Velvet"/>
</dbReference>
<feature type="compositionally biased region" description="Polar residues" evidence="7">
    <location>
        <begin position="400"/>
        <end position="410"/>
    </location>
</feature>
<keyword evidence="4" id="KW-0804">Transcription</keyword>
<feature type="region of interest" description="Disordered" evidence="7">
    <location>
        <begin position="937"/>
        <end position="993"/>
    </location>
</feature>
<keyword evidence="5" id="KW-0539">Nucleus</keyword>
<feature type="region of interest" description="Disordered" evidence="7">
    <location>
        <begin position="596"/>
        <end position="626"/>
    </location>
</feature>
<feature type="region of interest" description="Disordered" evidence="7">
    <location>
        <begin position="88"/>
        <end position="231"/>
    </location>
</feature>
<evidence type="ECO:0000313" key="9">
    <source>
        <dbReference type="EMBL" id="PWI67632.1"/>
    </source>
</evidence>
<dbReference type="Pfam" id="PF11754">
    <property type="entry name" value="Velvet"/>
    <property type="match status" value="1"/>
</dbReference>
<dbReference type="Proteomes" id="UP000245956">
    <property type="component" value="Unassembled WGS sequence"/>
</dbReference>
<feature type="compositionally biased region" description="Basic and acidic residues" evidence="7">
    <location>
        <begin position="953"/>
        <end position="967"/>
    </location>
</feature>
<accession>A0A2U3DZG2</accession>
<evidence type="ECO:0000256" key="2">
    <source>
        <dbReference type="ARBA" id="ARBA00022969"/>
    </source>
</evidence>
<keyword evidence="3" id="KW-0805">Transcription regulation</keyword>
<protein>
    <recommendedName>
        <fullName evidence="8">Velvet domain-containing protein</fullName>
    </recommendedName>
</protein>
<feature type="region of interest" description="Disordered" evidence="7">
    <location>
        <begin position="344"/>
        <end position="443"/>
    </location>
</feature>
<dbReference type="GO" id="GO:0030435">
    <property type="term" value="P:sporulation resulting in formation of a cellular spore"/>
    <property type="evidence" value="ECO:0007669"/>
    <property type="project" value="UniProtKB-KW"/>
</dbReference>
<feature type="compositionally biased region" description="Basic residues" evidence="7">
    <location>
        <begin position="169"/>
        <end position="182"/>
    </location>
</feature>
<feature type="compositionally biased region" description="Polar residues" evidence="7">
    <location>
        <begin position="848"/>
        <end position="872"/>
    </location>
</feature>
<feature type="compositionally biased region" description="Polar residues" evidence="7">
    <location>
        <begin position="830"/>
        <end position="839"/>
    </location>
</feature>
<dbReference type="EMBL" id="LCWV01000018">
    <property type="protein sequence ID" value="PWI67632.1"/>
    <property type="molecule type" value="Genomic_DNA"/>
</dbReference>
<feature type="compositionally biased region" description="Basic and acidic residues" evidence="7">
    <location>
        <begin position="16"/>
        <end position="26"/>
    </location>
</feature>
<gene>
    <name evidence="9" type="ORF">PCL_02986</name>
</gene>
<dbReference type="PANTHER" id="PTHR33572:SF3">
    <property type="entry name" value="VELVET COMPLEX SUBUNIT B"/>
    <property type="match status" value="1"/>
</dbReference>
<evidence type="ECO:0000256" key="6">
    <source>
        <dbReference type="ARBA" id="ARBA00038045"/>
    </source>
</evidence>
<feature type="compositionally biased region" description="Low complexity" evidence="7">
    <location>
        <begin position="217"/>
        <end position="231"/>
    </location>
</feature>
<evidence type="ECO:0000259" key="8">
    <source>
        <dbReference type="PROSITE" id="PS51821"/>
    </source>
</evidence>
<dbReference type="Gene3D" id="2.60.40.3960">
    <property type="entry name" value="Velvet domain"/>
    <property type="match status" value="2"/>
</dbReference>
<dbReference type="InterPro" id="IPR037525">
    <property type="entry name" value="Velvet_dom"/>
</dbReference>
<dbReference type="Pfam" id="PF12223">
    <property type="entry name" value="DUF3602"/>
    <property type="match status" value="1"/>
</dbReference>
<feature type="domain" description="Velvet" evidence="8">
    <location>
        <begin position="268"/>
        <end position="595"/>
    </location>
</feature>
<sequence length="1007" mass="108501">MSDGLPEGDYQALRASRPEAGPKVRSLDQSTSPSSNRAPVGQDHHSHLLVSSRLVSSRLVHHPPGQRYLVVMNTTYAAEQQIPVAGAAYPPSSASTSASVASSTTSYPSYQPPQQHQHHHPAPPQNQNPHPHLHQHHPHQHLQLSHQQHPHQPQQPPSRQSQPSPHDSHAHHQPPPHSHPHPHQPAQAPLPPSTSAQQHRGMMPPPQLQQPPPPAQSLPAPKQEDPSSAAAAAVTAMLKTCSNVDESTGRKYRFVDLMLNTPAFKQLRLTPRAHSLDVVQQPRRARMCGFGDKDRRPITPPPCVRLIITDAATGREIDCNAIDHSMFVLNVDLWSDDGSREVNLVRSSTGSPSISSTTPFSYSTLNGGDPSMSPYPQHVLASSRDGSYPPAQAGPYVSDYQVQPGYNQGPSPFPPNGSYGPPQQYFPQHPQHPQHQGYRHDGSVPPLPSQANMVQFNRNGVPVAPGYGPGPAGVTVVGNQPQGMFTRNLIGSLAASAFRLSDTTDHIGIWFVLQDLSVRSEGTFRLRFSFVNVGARGGSRRDGNAPKINTGRAPILASCFSNQFTVYSAKKFPGVCESTPLSKTFATQGIKIPIRKDANVKGGDDDDYGDRKGSPELQQTSRYRRGTPGFGRWTRVRAIALMASGEGLWDRHSRYGRAQRGSGSGISQLLTITNARELRKALHTCAIYATRESFQIGGRRESGADVQLLYEVTAGARSREGGRDSMLVNGEISDSPSPPSCQDMVTRRRQGARNDITTLSTSANYSRFHGAIPSPAQLLRCLRCDFTVPRLPARRATLATARETSRRETASNLSLPSPLQACSRATSIVPTTPVPTASMASPAGNTGGSKPQPQTQTSDQQRPTLTASQLSSHGRGGAGNMADARQSPKLKPSDLETPVLKKPVVTTGRGGTGNMAKNDDPYETRLRQDVEGVPRRYSSGAQHAGRGGAGNIFRDDDGAELARKGSREQAVVDDGTAHAAGRTSSPVTPGTESLAAKGKSWLFGKKA</sequence>
<feature type="compositionally biased region" description="Polar residues" evidence="7">
    <location>
        <begin position="982"/>
        <end position="991"/>
    </location>
</feature>
<evidence type="ECO:0000256" key="4">
    <source>
        <dbReference type="ARBA" id="ARBA00023163"/>
    </source>
</evidence>
<reference evidence="9 10" key="1">
    <citation type="journal article" date="2016" name="Front. Microbiol.">
        <title>Genome and transcriptome sequences reveal the specific parasitism of the nematophagous Purpureocillium lilacinum 36-1.</title>
        <authorList>
            <person name="Xie J."/>
            <person name="Li S."/>
            <person name="Mo C."/>
            <person name="Xiao X."/>
            <person name="Peng D."/>
            <person name="Wang G."/>
            <person name="Xiao Y."/>
        </authorList>
    </citation>
    <scope>NUCLEOTIDE SEQUENCE [LARGE SCALE GENOMIC DNA]</scope>
    <source>
        <strain evidence="9 10">36-1</strain>
    </source>
</reference>
<dbReference type="AlphaFoldDB" id="A0A2U3DZG2"/>
<feature type="compositionally biased region" description="Low complexity" evidence="7">
    <location>
        <begin position="419"/>
        <end position="436"/>
    </location>
</feature>
<evidence type="ECO:0000256" key="5">
    <source>
        <dbReference type="ARBA" id="ARBA00023242"/>
    </source>
</evidence>
<feature type="compositionally biased region" description="Low complexity" evidence="7">
    <location>
        <begin position="347"/>
        <end position="364"/>
    </location>
</feature>
<feature type="region of interest" description="Disordered" evidence="7">
    <location>
        <begin position="830"/>
        <end position="920"/>
    </location>
</feature>
<feature type="region of interest" description="Disordered" evidence="7">
    <location>
        <begin position="1"/>
        <end position="44"/>
    </location>
</feature>
<feature type="compositionally biased region" description="Basic residues" evidence="7">
    <location>
        <begin position="131"/>
        <end position="140"/>
    </location>
</feature>